<evidence type="ECO:0000313" key="7">
    <source>
        <dbReference type="EMBL" id="GLQ55345.1"/>
    </source>
</evidence>
<feature type="transmembrane region" description="Helical" evidence="5">
    <location>
        <begin position="138"/>
        <end position="160"/>
    </location>
</feature>
<evidence type="ECO:0000256" key="1">
    <source>
        <dbReference type="ARBA" id="ARBA00004141"/>
    </source>
</evidence>
<comment type="subcellular location">
    <subcellularLocation>
        <location evidence="1">Membrane</location>
        <topology evidence="1">Multi-pass membrane protein</topology>
    </subcellularLocation>
</comment>
<evidence type="ECO:0000256" key="3">
    <source>
        <dbReference type="ARBA" id="ARBA00022989"/>
    </source>
</evidence>
<dbReference type="PANTHER" id="PTHR10846:SF8">
    <property type="entry name" value="INNER MEMBRANE PROTEIN YRBG"/>
    <property type="match status" value="1"/>
</dbReference>
<comment type="caution">
    <text evidence="7">The sequence shown here is derived from an EMBL/GenBank/DDBJ whole genome shotgun (WGS) entry which is preliminary data.</text>
</comment>
<sequence length="354" mass="37021">MFDFSEFNLFINLAIFAAAAVVVWLAGTRVTSYVNAISSKTGIGHAVIGMILLAGITSLPEIGVTVTSAASGAAALAVNNLFGSIAVQVAILALIDFLIGRKALTSELPDATVILQGALNVLLLTIATAGMVVGDFPIIGIGAWAWLSLFGYLGCVWVLAQSRGRGAWLAARDGEIDDRVQVQQDEAQEEADKELKDQGLNQLIWKTAGLAIAILAAGYLLSRTGDALAQQTGLGGSYVGFVLLAFATSLPELSSTIAAARSRLYTLAISDILGTNLINVGLLFLVDAAAPGDPVLGQVDTFAVFGALVGIALTALFIIGMAERRDKTVTRMGIDSLAVLFVYAVSLVILYFLR</sequence>
<organism evidence="7 8">
    <name type="scientific">Devosia nitrariae</name>
    <dbReference type="NCBI Taxonomy" id="2071872"/>
    <lineage>
        <taxon>Bacteria</taxon>
        <taxon>Pseudomonadati</taxon>
        <taxon>Pseudomonadota</taxon>
        <taxon>Alphaproteobacteria</taxon>
        <taxon>Hyphomicrobiales</taxon>
        <taxon>Devosiaceae</taxon>
        <taxon>Devosia</taxon>
    </lineage>
</organism>
<feature type="transmembrane region" description="Helical" evidence="5">
    <location>
        <begin position="81"/>
        <end position="99"/>
    </location>
</feature>
<dbReference type="RefSeq" id="WP_284340757.1">
    <property type="nucleotide sequence ID" value="NZ_BSNS01000011.1"/>
</dbReference>
<dbReference type="InterPro" id="IPR004837">
    <property type="entry name" value="NaCa_Exmemb"/>
</dbReference>
<feature type="transmembrane region" description="Helical" evidence="5">
    <location>
        <begin position="111"/>
        <end position="132"/>
    </location>
</feature>
<feature type="transmembrane region" description="Helical" evidence="5">
    <location>
        <begin position="265"/>
        <end position="290"/>
    </location>
</feature>
<feature type="transmembrane region" description="Helical" evidence="5">
    <location>
        <begin position="47"/>
        <end position="69"/>
    </location>
</feature>
<keyword evidence="8" id="KW-1185">Reference proteome</keyword>
<evidence type="ECO:0000256" key="5">
    <source>
        <dbReference type="SAM" id="Phobius"/>
    </source>
</evidence>
<gene>
    <name evidence="7" type="ORF">GCM10010862_26040</name>
</gene>
<evidence type="ECO:0000313" key="8">
    <source>
        <dbReference type="Proteomes" id="UP001156691"/>
    </source>
</evidence>
<dbReference type="InterPro" id="IPR044880">
    <property type="entry name" value="NCX_ion-bd_dom_sf"/>
</dbReference>
<dbReference type="InterPro" id="IPR004481">
    <property type="entry name" value="K/Na/Ca-exchanger"/>
</dbReference>
<feature type="domain" description="Sodium/calcium exchanger membrane region" evidence="6">
    <location>
        <begin position="13"/>
        <end position="132"/>
    </location>
</feature>
<proteinExistence type="predicted"/>
<feature type="transmembrane region" description="Helical" evidence="5">
    <location>
        <begin position="334"/>
        <end position="353"/>
    </location>
</feature>
<feature type="transmembrane region" description="Helical" evidence="5">
    <location>
        <begin position="6"/>
        <end position="26"/>
    </location>
</feature>
<dbReference type="Proteomes" id="UP001156691">
    <property type="component" value="Unassembled WGS sequence"/>
</dbReference>
<protein>
    <recommendedName>
        <fullName evidence="6">Sodium/calcium exchanger membrane region domain-containing protein</fullName>
    </recommendedName>
</protein>
<dbReference type="Gene3D" id="1.20.1420.30">
    <property type="entry name" value="NCX, central ion-binding region"/>
    <property type="match status" value="1"/>
</dbReference>
<evidence type="ECO:0000259" key="6">
    <source>
        <dbReference type="Pfam" id="PF01699"/>
    </source>
</evidence>
<feature type="domain" description="Sodium/calcium exchanger membrane region" evidence="6">
    <location>
        <begin position="210"/>
        <end position="351"/>
    </location>
</feature>
<evidence type="ECO:0000256" key="2">
    <source>
        <dbReference type="ARBA" id="ARBA00022692"/>
    </source>
</evidence>
<keyword evidence="2 5" id="KW-0812">Transmembrane</keyword>
<name>A0ABQ5W6W2_9HYPH</name>
<dbReference type="PANTHER" id="PTHR10846">
    <property type="entry name" value="SODIUM/POTASSIUM/CALCIUM EXCHANGER"/>
    <property type="match status" value="1"/>
</dbReference>
<feature type="transmembrane region" description="Helical" evidence="5">
    <location>
        <begin position="203"/>
        <end position="222"/>
    </location>
</feature>
<reference evidence="8" key="1">
    <citation type="journal article" date="2019" name="Int. J. Syst. Evol. Microbiol.">
        <title>The Global Catalogue of Microorganisms (GCM) 10K type strain sequencing project: providing services to taxonomists for standard genome sequencing and annotation.</title>
        <authorList>
            <consortium name="The Broad Institute Genomics Platform"/>
            <consortium name="The Broad Institute Genome Sequencing Center for Infectious Disease"/>
            <person name="Wu L."/>
            <person name="Ma J."/>
        </authorList>
    </citation>
    <scope>NUCLEOTIDE SEQUENCE [LARGE SCALE GENOMIC DNA]</scope>
    <source>
        <strain evidence="8">NBRC 112416</strain>
    </source>
</reference>
<accession>A0ABQ5W6W2</accession>
<keyword evidence="4 5" id="KW-0472">Membrane</keyword>
<dbReference type="Pfam" id="PF01699">
    <property type="entry name" value="Na_Ca_ex"/>
    <property type="match status" value="2"/>
</dbReference>
<feature type="transmembrane region" description="Helical" evidence="5">
    <location>
        <begin position="302"/>
        <end position="322"/>
    </location>
</feature>
<feature type="transmembrane region" description="Helical" evidence="5">
    <location>
        <begin position="234"/>
        <end position="253"/>
    </location>
</feature>
<evidence type="ECO:0000256" key="4">
    <source>
        <dbReference type="ARBA" id="ARBA00023136"/>
    </source>
</evidence>
<dbReference type="EMBL" id="BSNS01000011">
    <property type="protein sequence ID" value="GLQ55345.1"/>
    <property type="molecule type" value="Genomic_DNA"/>
</dbReference>
<keyword evidence="3 5" id="KW-1133">Transmembrane helix</keyword>